<accession>A0ABQ9HDJ0</accession>
<feature type="region of interest" description="Disordered" evidence="1">
    <location>
        <begin position="1"/>
        <end position="69"/>
    </location>
</feature>
<evidence type="ECO:0000313" key="3">
    <source>
        <dbReference type="Proteomes" id="UP001159363"/>
    </source>
</evidence>
<dbReference type="EMBL" id="JARBHB010000005">
    <property type="protein sequence ID" value="KAJ8882373.1"/>
    <property type="molecule type" value="Genomic_DNA"/>
</dbReference>
<dbReference type="Proteomes" id="UP001159363">
    <property type="component" value="Chromosome 4"/>
</dbReference>
<protein>
    <submittedName>
        <fullName evidence="2">Uncharacterized protein</fullName>
    </submittedName>
</protein>
<reference evidence="2 3" key="1">
    <citation type="submission" date="2023-02" db="EMBL/GenBank/DDBJ databases">
        <title>LHISI_Scaffold_Assembly.</title>
        <authorList>
            <person name="Stuart O.P."/>
            <person name="Cleave R."/>
            <person name="Magrath M.J.L."/>
            <person name="Mikheyev A.S."/>
        </authorList>
    </citation>
    <scope>NUCLEOTIDE SEQUENCE [LARGE SCALE GENOMIC DNA]</scope>
    <source>
        <strain evidence="2">Daus_M_001</strain>
        <tissue evidence="2">Leg muscle</tissue>
    </source>
</reference>
<name>A0ABQ9HDJ0_9NEOP</name>
<evidence type="ECO:0000313" key="2">
    <source>
        <dbReference type="EMBL" id="KAJ8882373.1"/>
    </source>
</evidence>
<sequence>MLPSPARTVAGRAESWAHNHTSHTSVARRSVSHPSVSRPSVESHSQQSDLRGSCSQAGSGEHATGSEPDTRVNFAPLLLKTLSCSPLPLSPLAHFPSSLSWSPSPAEQNPFVGSPEIYVVTNHSKSRAMRALVRNSFLDAFPGLRWSGGQTTLLLPKQANGWESRRTMPLVGGFSRGYPVSPALAFLRFSFFTPFQHNRLSRTRATVAERLACSPPSKANRAHSPAGSLRIYTIGNFARRYCWSAGLLEDLPFPPSLHSIAAPFSTHFTLTGSQDLAVKSRPNVSTKL</sequence>
<keyword evidence="3" id="KW-1185">Reference proteome</keyword>
<proteinExistence type="predicted"/>
<gene>
    <name evidence="2" type="ORF">PR048_014177</name>
</gene>
<feature type="compositionally biased region" description="Low complexity" evidence="1">
    <location>
        <begin position="25"/>
        <end position="45"/>
    </location>
</feature>
<feature type="compositionally biased region" description="Polar residues" evidence="1">
    <location>
        <begin position="46"/>
        <end position="58"/>
    </location>
</feature>
<comment type="caution">
    <text evidence="2">The sequence shown here is derived from an EMBL/GenBank/DDBJ whole genome shotgun (WGS) entry which is preliminary data.</text>
</comment>
<organism evidence="2 3">
    <name type="scientific">Dryococelus australis</name>
    <dbReference type="NCBI Taxonomy" id="614101"/>
    <lineage>
        <taxon>Eukaryota</taxon>
        <taxon>Metazoa</taxon>
        <taxon>Ecdysozoa</taxon>
        <taxon>Arthropoda</taxon>
        <taxon>Hexapoda</taxon>
        <taxon>Insecta</taxon>
        <taxon>Pterygota</taxon>
        <taxon>Neoptera</taxon>
        <taxon>Polyneoptera</taxon>
        <taxon>Phasmatodea</taxon>
        <taxon>Verophasmatodea</taxon>
        <taxon>Anareolatae</taxon>
        <taxon>Phasmatidae</taxon>
        <taxon>Eurycanthinae</taxon>
        <taxon>Dryococelus</taxon>
    </lineage>
</organism>
<evidence type="ECO:0000256" key="1">
    <source>
        <dbReference type="SAM" id="MobiDB-lite"/>
    </source>
</evidence>